<dbReference type="PRINTS" id="PR00704">
    <property type="entry name" value="CALPAIN"/>
</dbReference>
<dbReference type="SUPFAM" id="SSF90209">
    <property type="entry name" value="Ran binding protein zinc finger-like"/>
    <property type="match status" value="1"/>
</dbReference>
<gene>
    <name evidence="17" type="primary">LOC106179911</name>
</gene>
<dbReference type="GO" id="GO:0006508">
    <property type="term" value="P:proteolysis"/>
    <property type="evidence" value="ECO:0007669"/>
    <property type="project" value="UniProtKB-KW"/>
</dbReference>
<evidence type="ECO:0000313" key="16">
    <source>
        <dbReference type="Proteomes" id="UP000085678"/>
    </source>
</evidence>
<reference evidence="17" key="1">
    <citation type="submission" date="2025-08" db="UniProtKB">
        <authorList>
            <consortium name="RefSeq"/>
        </authorList>
    </citation>
    <scope>IDENTIFICATION</scope>
    <source>
        <tissue evidence="17">Gonads</tissue>
    </source>
</reference>
<keyword evidence="7 11" id="KW-0378">Hydrolase</keyword>
<keyword evidence="16" id="KW-1185">Reference proteome</keyword>
<keyword evidence="8 11" id="KW-0788">Thiol protease</keyword>
<protein>
    <submittedName>
        <fullName evidence="17">Calpain-D</fullName>
    </submittedName>
</protein>
<feature type="compositionally biased region" description="Polar residues" evidence="13">
    <location>
        <begin position="604"/>
        <end position="616"/>
    </location>
</feature>
<name>A0A1S3K973_LINAN</name>
<evidence type="ECO:0000256" key="1">
    <source>
        <dbReference type="ARBA" id="ARBA00007623"/>
    </source>
</evidence>
<dbReference type="PANTHER" id="PTHR10183:SF382">
    <property type="entry name" value="CALPAIN-15"/>
    <property type="match status" value="1"/>
</dbReference>
<feature type="region of interest" description="Disordered" evidence="13">
    <location>
        <begin position="448"/>
        <end position="467"/>
    </location>
</feature>
<dbReference type="PROSITE" id="PS01358">
    <property type="entry name" value="ZF_RANBP2_1"/>
    <property type="match status" value="6"/>
</dbReference>
<feature type="region of interest" description="Disordered" evidence="13">
    <location>
        <begin position="604"/>
        <end position="630"/>
    </location>
</feature>
<dbReference type="InParanoid" id="A0A1S3K973"/>
<dbReference type="Gene3D" id="4.10.1060.10">
    <property type="entry name" value="Zinc finger, RanBP2-type"/>
    <property type="match status" value="2"/>
</dbReference>
<evidence type="ECO:0000256" key="7">
    <source>
        <dbReference type="ARBA" id="ARBA00022801"/>
    </source>
</evidence>
<dbReference type="GeneID" id="106179911"/>
<feature type="region of interest" description="Disordered" evidence="13">
    <location>
        <begin position="120"/>
        <end position="187"/>
    </location>
</feature>
<evidence type="ECO:0000313" key="17">
    <source>
        <dbReference type="RefSeq" id="XP_013419173.1"/>
    </source>
</evidence>
<dbReference type="InterPro" id="IPR022684">
    <property type="entry name" value="Calpain_cysteine_protease"/>
</dbReference>
<dbReference type="SMART" id="SM00230">
    <property type="entry name" value="CysPc"/>
    <property type="match status" value="1"/>
</dbReference>
<keyword evidence="6 12" id="KW-0863">Zinc-finger</keyword>
<feature type="domain" description="RanBP2-type" evidence="14">
    <location>
        <begin position="285"/>
        <end position="319"/>
    </location>
</feature>
<evidence type="ECO:0000256" key="9">
    <source>
        <dbReference type="ARBA" id="ARBA00022833"/>
    </source>
</evidence>
<evidence type="ECO:0000256" key="13">
    <source>
        <dbReference type="SAM" id="MobiDB-lite"/>
    </source>
</evidence>
<proteinExistence type="inferred from homology"/>
<evidence type="ECO:0000256" key="12">
    <source>
        <dbReference type="PROSITE-ProRule" id="PRU00322"/>
    </source>
</evidence>
<sequence>MGSTASVLQWRCNDCNYLNSKDADVCYRCLKVRSAEHCTDCNSHLVDNGLKEKAVGNYQGQESVTDGQKMERAAEGHLIVRNSQIITKEWCCKYCRFINTLTVQVCQKCSYQRDLIVPQSVSSNNPDGSLKENKKDEKVATASSDKPLPGTTEEKIQDKENTLKSASVTSSKEYERSDENSSTLPDYTTQKIHYAPCKLEENDVEMDCALNPVIIQVHDKEDLQGRNGAQKISPTFVNSTNIQSDTTCTSIGSILYPPSTNYKPPVPNTARPVTTNDNIVPMQNSEGGFAFATWKCKKCTLDNPVTVKQCTACDSRRTSSTPVTFPSSSALAVQNKHRHLEKSSSDSAVPQTLCSLPKQIPKSKEKNTSQESLRVGEEKEWTCKHCSYSCNPPWQKQCDICNDPTTTKTSALGSSRQNPIDLTRGSYHLFSHEKYQEPVVDLTSEDVEMEEDFQRDPSQPDPGTDSEKASTWTCTMCTFNNTAFNTKCEMCDFPRPQDVKEDKLSHGEMWECRRCTLQNPVTAPVCGACQSKKEVLLPNADDIPLDYDVSPLNSSPVPITSPASTSVARYKTAALVTTPQNKAIAALPATAANAKTSATNTYLQSSTTKMTDSEQSVSKHKEPVESELPPLPLSPLSSSNHFSRPQWTCTVCTYVNDLSAKTCHVCGISVHTAAKSPGPAPTSPPPSVPLSSLLRQESKLMETVRHKEEEKAKEIWEGIIAYCKQNKDRFVDDQFRPGPQSLNYKPQDHPDSPVMQWLRPQEVACNSMQERMTNWTVFRRSPMPSDISQGVLGNCWFLSALAVLAERPDLVEKVVITREVCPEGAYQIRLCKDGLWTTVLVDDLFPCDASGRLVYSQAKRRQLWVPLIEKALAKVHGCYEALIAGRCIEGLSTLTGAPCESIALHNSGSPHEDPVDADFIWAQLLSSRESGFLMGASCGGGNMNANEELYQDLGLRARHAYSILDVQNVIGNRLLKIRNPWGRFSWKGDWSDRSPRWQEIEKTRKNQLLVHGGQEGIFWMSLEDFLSYFDSVDICKVKRDWREMRLQGSFPPNAKGPMQVAMVTVYQPTEIEFGLFQEGSRGSERSSRSPVDLCLAVLRASSNIHHPVGVLKSHSRRQVRSFTGCHAMLEEGQYVVVGMAFNHWGPGASLHTNYVMTVHHSSTRSVLVEQVEAPKTVIADTLIQMTLAKGSRHEGREGMTAYYLTHGWAGIVVVIENRFPDRCLQVQCDCTESYNVVSTRGSLITQDSVPPLHRQVVIVLSQLEGSGGYSIAHRLVHRVSSHPGLGDWAEPNVSHVPTLTQEVYGLHIPRPI</sequence>
<dbReference type="STRING" id="7574.A0A1S3K973"/>
<feature type="domain" description="Calpain catalytic" evidence="15">
    <location>
        <begin position="729"/>
        <end position="1038"/>
    </location>
</feature>
<evidence type="ECO:0000256" key="4">
    <source>
        <dbReference type="ARBA" id="ARBA00022723"/>
    </source>
</evidence>
<dbReference type="PROSITE" id="PS50203">
    <property type="entry name" value="CALPAIN_CAT"/>
    <property type="match status" value="1"/>
</dbReference>
<keyword evidence="2" id="KW-0597">Phosphoprotein</keyword>
<evidence type="ECO:0000256" key="3">
    <source>
        <dbReference type="ARBA" id="ARBA00022670"/>
    </source>
</evidence>
<dbReference type="PANTHER" id="PTHR10183">
    <property type="entry name" value="CALPAIN"/>
    <property type="match status" value="1"/>
</dbReference>
<feature type="domain" description="RanBP2-type" evidence="14">
    <location>
        <begin position="505"/>
        <end position="535"/>
    </location>
</feature>
<keyword evidence="9" id="KW-0862">Zinc</keyword>
<feature type="compositionally biased region" description="Basic and acidic residues" evidence="13">
    <location>
        <begin position="129"/>
        <end position="139"/>
    </location>
</feature>
<dbReference type="GO" id="GO:0004198">
    <property type="term" value="F:calcium-dependent cysteine-type endopeptidase activity"/>
    <property type="evidence" value="ECO:0007669"/>
    <property type="project" value="InterPro"/>
</dbReference>
<dbReference type="CDD" id="cd00044">
    <property type="entry name" value="CysPc"/>
    <property type="match status" value="1"/>
</dbReference>
<dbReference type="OMA" id="TQHCPQI"/>
<evidence type="ECO:0000259" key="14">
    <source>
        <dbReference type="PROSITE" id="PS50199"/>
    </source>
</evidence>
<dbReference type="SUPFAM" id="SSF54001">
    <property type="entry name" value="Cysteine proteinases"/>
    <property type="match status" value="1"/>
</dbReference>
<dbReference type="KEGG" id="lak:106179911"/>
<accession>A0A1S3K973</accession>
<dbReference type="Pfam" id="PF00641">
    <property type="entry name" value="Zn_ribbon_RanBP"/>
    <property type="match status" value="4"/>
</dbReference>
<evidence type="ECO:0000256" key="8">
    <source>
        <dbReference type="ARBA" id="ARBA00022807"/>
    </source>
</evidence>
<dbReference type="InterPro" id="IPR036443">
    <property type="entry name" value="Znf_RanBP2_sf"/>
</dbReference>
<evidence type="ECO:0000256" key="11">
    <source>
        <dbReference type="PROSITE-ProRule" id="PRU00239"/>
    </source>
</evidence>
<dbReference type="GO" id="GO:0005737">
    <property type="term" value="C:cytoplasm"/>
    <property type="evidence" value="ECO:0007669"/>
    <property type="project" value="TreeGrafter"/>
</dbReference>
<dbReference type="SMART" id="SM00547">
    <property type="entry name" value="ZnF_RBZ"/>
    <property type="match status" value="7"/>
</dbReference>
<evidence type="ECO:0000256" key="2">
    <source>
        <dbReference type="ARBA" id="ARBA00022553"/>
    </source>
</evidence>
<dbReference type="PROSITE" id="PS50199">
    <property type="entry name" value="ZF_RANBP2_2"/>
    <property type="match status" value="3"/>
</dbReference>
<dbReference type="OrthoDB" id="424753at2759"/>
<dbReference type="Proteomes" id="UP000085678">
    <property type="component" value="Unplaced"/>
</dbReference>
<evidence type="ECO:0000256" key="10">
    <source>
        <dbReference type="PIRSR" id="PIRSR622684-1"/>
    </source>
</evidence>
<dbReference type="GO" id="GO:0008270">
    <property type="term" value="F:zinc ion binding"/>
    <property type="evidence" value="ECO:0007669"/>
    <property type="project" value="UniProtKB-KW"/>
</dbReference>
<comment type="similarity">
    <text evidence="1">Belongs to the peptidase C2 family.</text>
</comment>
<evidence type="ECO:0000259" key="15">
    <source>
        <dbReference type="PROSITE" id="PS50203"/>
    </source>
</evidence>
<feature type="compositionally biased region" description="Basic and acidic residues" evidence="13">
    <location>
        <begin position="152"/>
        <end position="162"/>
    </location>
</feature>
<organism evidence="16 17">
    <name type="scientific">Lingula anatina</name>
    <name type="common">Brachiopod</name>
    <name type="synonym">Lingula unguis</name>
    <dbReference type="NCBI Taxonomy" id="7574"/>
    <lineage>
        <taxon>Eukaryota</taxon>
        <taxon>Metazoa</taxon>
        <taxon>Spiralia</taxon>
        <taxon>Lophotrochozoa</taxon>
        <taxon>Brachiopoda</taxon>
        <taxon>Linguliformea</taxon>
        <taxon>Lingulata</taxon>
        <taxon>Lingulida</taxon>
        <taxon>Linguloidea</taxon>
        <taxon>Lingulidae</taxon>
        <taxon>Lingula</taxon>
    </lineage>
</organism>
<feature type="domain" description="RanBP2-type" evidence="14">
    <location>
        <begin position="468"/>
        <end position="497"/>
    </location>
</feature>
<dbReference type="Pfam" id="PF00648">
    <property type="entry name" value="Peptidase_C2"/>
    <property type="match status" value="1"/>
</dbReference>
<feature type="active site" evidence="10 11">
    <location>
        <position position="795"/>
    </location>
</feature>
<dbReference type="InterPro" id="IPR000169">
    <property type="entry name" value="Pept_cys_AS"/>
</dbReference>
<dbReference type="Gene3D" id="3.90.70.10">
    <property type="entry name" value="Cysteine proteinases"/>
    <property type="match status" value="1"/>
</dbReference>
<dbReference type="InterPro" id="IPR038765">
    <property type="entry name" value="Papain-like_cys_pep_sf"/>
</dbReference>
<evidence type="ECO:0000256" key="5">
    <source>
        <dbReference type="ARBA" id="ARBA00022737"/>
    </source>
</evidence>
<keyword evidence="4" id="KW-0479">Metal-binding</keyword>
<dbReference type="RefSeq" id="XP_013419173.1">
    <property type="nucleotide sequence ID" value="XM_013563719.2"/>
</dbReference>
<evidence type="ECO:0000256" key="6">
    <source>
        <dbReference type="ARBA" id="ARBA00022771"/>
    </source>
</evidence>
<dbReference type="PROSITE" id="PS00139">
    <property type="entry name" value="THIOL_PROTEASE_CYS"/>
    <property type="match status" value="1"/>
</dbReference>
<keyword evidence="3 11" id="KW-0645">Protease</keyword>
<dbReference type="InterPro" id="IPR001876">
    <property type="entry name" value="Znf_RanBP2"/>
</dbReference>
<dbReference type="InterPro" id="IPR001300">
    <property type="entry name" value="Peptidase_C2_calpain_cat"/>
</dbReference>
<feature type="active site" evidence="10 11">
    <location>
        <position position="959"/>
    </location>
</feature>
<feature type="active site" evidence="10 11">
    <location>
        <position position="979"/>
    </location>
</feature>
<keyword evidence="5" id="KW-0677">Repeat</keyword>
<dbReference type="Gene3D" id="2.30.30.380">
    <property type="entry name" value="Zn-finger domain of Sec23/24"/>
    <property type="match status" value="1"/>
</dbReference>
<dbReference type="FunFam" id="3.90.70.10:FF:000010">
    <property type="entry name" value="Calpain 15"/>
    <property type="match status" value="1"/>
</dbReference>